<dbReference type="Pfam" id="PF01991">
    <property type="entry name" value="vATP-synt_E"/>
    <property type="match status" value="1"/>
</dbReference>
<dbReference type="EMBL" id="JABVXQ010000006">
    <property type="protein sequence ID" value="KAF6102235.1"/>
    <property type="molecule type" value="Genomic_DNA"/>
</dbReference>
<protein>
    <submittedName>
        <fullName evidence="6">ATPase H+ transporting V1 subunit E2</fullName>
    </submittedName>
    <submittedName>
        <fullName evidence="9 10">V-type proton ATPase subunit E 2</fullName>
    </submittedName>
</protein>
<evidence type="ECO:0000313" key="7">
    <source>
        <dbReference type="Proteomes" id="UP000504628"/>
    </source>
</evidence>
<evidence type="ECO:0000313" key="8">
    <source>
        <dbReference type="Proteomes" id="UP000664940"/>
    </source>
</evidence>
<organism evidence="7 9">
    <name type="scientific">Phyllostomus discolor</name>
    <name type="common">pale spear-nosed bat</name>
    <dbReference type="NCBI Taxonomy" id="89673"/>
    <lineage>
        <taxon>Eukaryota</taxon>
        <taxon>Metazoa</taxon>
        <taxon>Chordata</taxon>
        <taxon>Craniata</taxon>
        <taxon>Vertebrata</taxon>
        <taxon>Euteleostomi</taxon>
        <taxon>Mammalia</taxon>
        <taxon>Eutheria</taxon>
        <taxon>Laurasiatheria</taxon>
        <taxon>Chiroptera</taxon>
        <taxon>Yangochiroptera</taxon>
        <taxon>Phyllostomidae</taxon>
        <taxon>Phyllostominae</taxon>
        <taxon>Phyllostomus</taxon>
    </lineage>
</organism>
<dbReference type="Gene3D" id="3.30.2320.30">
    <property type="entry name" value="ATP synthase, E subunit, C-terminal"/>
    <property type="match status" value="1"/>
</dbReference>
<gene>
    <name evidence="9 10" type="primary">ATP6V1E2</name>
    <name evidence="6" type="ORF">HJG60_001225</name>
</gene>
<keyword evidence="3" id="KW-0375">Hydrogen ion transport</keyword>
<evidence type="ECO:0000313" key="9">
    <source>
        <dbReference type="RefSeq" id="XP_028372963.1"/>
    </source>
</evidence>
<reference evidence="6 8" key="1">
    <citation type="journal article" date="2020" name="Nature">
        <title>Six reference-quality genomes reveal evolution of bat adaptations.</title>
        <authorList>
            <person name="Jebb D."/>
            <person name="Huang Z."/>
            <person name="Pippel M."/>
            <person name="Hughes G.M."/>
            <person name="Lavrichenko K."/>
            <person name="Devanna P."/>
            <person name="Winkler S."/>
            <person name="Jermiin L.S."/>
            <person name="Skirmuntt E.C."/>
            <person name="Katzourakis A."/>
            <person name="Burkitt-Gray L."/>
            <person name="Ray D.A."/>
            <person name="Sullivan K.A.M."/>
            <person name="Roscito J.G."/>
            <person name="Kirilenko B.M."/>
            <person name="Davalos L.M."/>
            <person name="Corthals A.P."/>
            <person name="Power M.L."/>
            <person name="Jones G."/>
            <person name="Ransome R.D."/>
            <person name="Dechmann D.K.N."/>
            <person name="Locatelli A.G."/>
            <person name="Puechmaille S.J."/>
            <person name="Fedrigo O."/>
            <person name="Jarvis E.D."/>
            <person name="Hiller M."/>
            <person name="Vernes S.C."/>
            <person name="Myers E.W."/>
            <person name="Teeling E.C."/>
        </authorList>
    </citation>
    <scope>NUCLEOTIDE SEQUENCE [LARGE SCALE GENOMIC DNA]</scope>
    <source>
        <strain evidence="6">Bat1K_MPI-CBG_1</strain>
    </source>
</reference>
<dbReference type="FunFam" id="3.30.2320.30:FF:000001">
    <property type="entry name" value="V-type proton atpase subunit e 1"/>
    <property type="match status" value="1"/>
</dbReference>
<dbReference type="GeneID" id="114500463"/>
<dbReference type="InterPro" id="IPR038495">
    <property type="entry name" value="ATPase_E_C"/>
</dbReference>
<comment type="similarity">
    <text evidence="1">Belongs to the V-ATPase E subunit family.</text>
</comment>
<dbReference type="PANTHER" id="PTHR45715">
    <property type="entry name" value="ATPASE H+-TRANSPORTING V1 SUBUNIT E1A-RELATED"/>
    <property type="match status" value="1"/>
</dbReference>
<dbReference type="InterPro" id="IPR002842">
    <property type="entry name" value="ATPase_V1_Esu"/>
</dbReference>
<evidence type="ECO:0000256" key="2">
    <source>
        <dbReference type="ARBA" id="ARBA00022448"/>
    </source>
</evidence>
<dbReference type="HAMAP" id="MF_00311">
    <property type="entry name" value="ATP_synth_E_arch"/>
    <property type="match status" value="1"/>
</dbReference>
<dbReference type="Proteomes" id="UP000504628">
    <property type="component" value="Chromosome 6"/>
</dbReference>
<reference evidence="9 10" key="2">
    <citation type="submission" date="2025-04" db="UniProtKB">
        <authorList>
            <consortium name="RefSeq"/>
        </authorList>
    </citation>
    <scope>IDENTIFICATION</scope>
    <source>
        <tissue evidence="9 10">Muscle</tissue>
    </source>
</reference>
<dbReference type="Proteomes" id="UP000664940">
    <property type="component" value="Unassembled WGS sequence"/>
</dbReference>
<keyword evidence="2" id="KW-0813">Transport</keyword>
<sequence length="226" mass="26715">MALNDIEVQKRIKHMLAFIEQEANEKVEEIDAKSEEEFNIEKVRLMQTQRMKIIEYYEKKEKQIEQQKKIYISSIRNQARLKVLAAQHDLVSELMNDMKVKLIRLVENPEVYQGLLYKLMLQSLLRLLEPVMIVRCRPQDHLLVEAIVQKVTPEYMKVSQKQVKIQVDREVHLPMNTVGGVEVYSGNYRIMISNTLESRMDLIAEQKMPEIRKALFGINPNRKFFL</sequence>
<dbReference type="CTD" id="90423"/>
<dbReference type="RefSeq" id="XP_028372963.1">
    <property type="nucleotide sequence ID" value="XM_028517162.2"/>
</dbReference>
<accession>A0A6J2M4I1</accession>
<proteinExistence type="inferred from homology"/>
<keyword evidence="7" id="KW-1185">Reference proteome</keyword>
<evidence type="ECO:0000313" key="6">
    <source>
        <dbReference type="EMBL" id="KAF6102235.1"/>
    </source>
</evidence>
<name>A0A6J2M4I1_9CHIR</name>
<evidence type="ECO:0000256" key="1">
    <source>
        <dbReference type="ARBA" id="ARBA00005901"/>
    </source>
</evidence>
<dbReference type="GO" id="GO:0046961">
    <property type="term" value="F:proton-transporting ATPase activity, rotational mechanism"/>
    <property type="evidence" value="ECO:0007669"/>
    <property type="project" value="InterPro"/>
</dbReference>
<comment type="function">
    <text evidence="5">Subunit of the V1 complex of vacuolar(H+)-ATPase (V-ATPase), a multisubunit enzyme composed of a peripheral complex (V1) that hydrolyzes ATP and a membrane integral complex (V0) that translocates protons. V-ATPase is responsible for acidifying and maintaining the pH of intracellular compartments and in some cell types, is targeted to the plasma membrane, where it is responsible for acidifying the extracellular environment.</text>
</comment>
<dbReference type="GO" id="GO:0033178">
    <property type="term" value="C:proton-transporting two-sector ATPase complex, catalytic domain"/>
    <property type="evidence" value="ECO:0007669"/>
    <property type="project" value="InterPro"/>
</dbReference>
<dbReference type="AlphaFoldDB" id="A0A6J2M4I1"/>
<dbReference type="KEGG" id="pdic:114500463"/>
<evidence type="ECO:0000313" key="10">
    <source>
        <dbReference type="RefSeq" id="XP_035883814.1"/>
    </source>
</evidence>
<dbReference type="SUPFAM" id="SSF160527">
    <property type="entry name" value="V-type ATPase subunit E-like"/>
    <property type="match status" value="1"/>
</dbReference>
<evidence type="ECO:0000256" key="3">
    <source>
        <dbReference type="ARBA" id="ARBA00022781"/>
    </source>
</evidence>
<evidence type="ECO:0000256" key="5">
    <source>
        <dbReference type="ARBA" id="ARBA00045737"/>
    </source>
</evidence>
<dbReference type="RefSeq" id="XP_035883814.1">
    <property type="nucleotide sequence ID" value="XM_036027921.1"/>
</dbReference>
<keyword evidence="4" id="KW-0406">Ion transport</keyword>
<evidence type="ECO:0000256" key="4">
    <source>
        <dbReference type="ARBA" id="ARBA00023065"/>
    </source>
</evidence>
<dbReference type="OrthoDB" id="10263003at2759"/>
<dbReference type="Gene3D" id="6.10.250.1620">
    <property type="match status" value="1"/>
</dbReference>